<sequence>MFKRVEKRIKKAEQDDELGLDDEVKEALGLNTVDTDSDESDSDSESELASEESANTKKRKRAEDDDGEQDDDNEQDDDEENEQGEDESESDEEDDPNAVPFSMSIVDALSNPTYIQSLDPEIQACIVCPGKLLKHPKMIEVHVASGVHTRRFRRLVEAASQPGVDMNGDPRTLVSTAPLRRPVSAKSKRAEKRTARLVAIEEKRRRQKEAKRKALKRKEQKRKEDAEGAEPSDVHATSFDNGDDFIPLGGDSLTNAKKKGEARPTMERKEKAKAGDGVGHEAENETLKSKPQSKTKKQKVIHERGAAEKPKAKGEGAEPLKKKVKVDVGGERKEAGKRQGEKKKRVLKKVQ</sequence>
<feature type="region of interest" description="Disordered" evidence="1">
    <location>
        <begin position="1"/>
        <end position="99"/>
    </location>
</feature>
<feature type="compositionally biased region" description="Basic and acidic residues" evidence="1">
    <location>
        <begin position="300"/>
        <end position="339"/>
    </location>
</feature>
<feature type="compositionally biased region" description="Basic residues" evidence="1">
    <location>
        <begin position="1"/>
        <end position="10"/>
    </location>
</feature>
<gene>
    <name evidence="2" type="ORF">NEOLEDRAFT_1244201</name>
</gene>
<evidence type="ECO:0000313" key="2">
    <source>
        <dbReference type="EMBL" id="KZT22050.1"/>
    </source>
</evidence>
<proteinExistence type="predicted"/>
<protein>
    <submittedName>
        <fullName evidence="2">Uncharacterized protein</fullName>
    </submittedName>
</protein>
<feature type="compositionally biased region" description="Acidic residues" evidence="1">
    <location>
        <begin position="14"/>
        <end position="24"/>
    </location>
</feature>
<feature type="compositionally biased region" description="Acidic residues" evidence="1">
    <location>
        <begin position="64"/>
        <end position="96"/>
    </location>
</feature>
<dbReference type="Proteomes" id="UP000076761">
    <property type="component" value="Unassembled WGS sequence"/>
</dbReference>
<feature type="compositionally biased region" description="Basic residues" evidence="1">
    <location>
        <begin position="340"/>
        <end position="351"/>
    </location>
</feature>
<evidence type="ECO:0000256" key="1">
    <source>
        <dbReference type="SAM" id="MobiDB-lite"/>
    </source>
</evidence>
<accession>A0A165Q7X3</accession>
<organism evidence="2 3">
    <name type="scientific">Neolentinus lepideus HHB14362 ss-1</name>
    <dbReference type="NCBI Taxonomy" id="1314782"/>
    <lineage>
        <taxon>Eukaryota</taxon>
        <taxon>Fungi</taxon>
        <taxon>Dikarya</taxon>
        <taxon>Basidiomycota</taxon>
        <taxon>Agaricomycotina</taxon>
        <taxon>Agaricomycetes</taxon>
        <taxon>Gloeophyllales</taxon>
        <taxon>Gloeophyllaceae</taxon>
        <taxon>Neolentinus</taxon>
    </lineage>
</organism>
<keyword evidence="3" id="KW-1185">Reference proteome</keyword>
<name>A0A165Q7X3_9AGAM</name>
<feature type="region of interest" description="Disordered" evidence="1">
    <location>
        <begin position="181"/>
        <end position="351"/>
    </location>
</feature>
<feature type="compositionally biased region" description="Basic and acidic residues" evidence="1">
    <location>
        <begin position="258"/>
        <end position="288"/>
    </location>
</feature>
<dbReference type="OrthoDB" id="2538461at2759"/>
<evidence type="ECO:0000313" key="3">
    <source>
        <dbReference type="Proteomes" id="UP000076761"/>
    </source>
</evidence>
<feature type="compositionally biased region" description="Acidic residues" evidence="1">
    <location>
        <begin position="35"/>
        <end position="50"/>
    </location>
</feature>
<dbReference type="InParanoid" id="A0A165Q7X3"/>
<dbReference type="AlphaFoldDB" id="A0A165Q7X3"/>
<reference evidence="2 3" key="1">
    <citation type="journal article" date="2016" name="Mol. Biol. Evol.">
        <title>Comparative Genomics of Early-Diverging Mushroom-Forming Fungi Provides Insights into the Origins of Lignocellulose Decay Capabilities.</title>
        <authorList>
            <person name="Nagy L.G."/>
            <person name="Riley R."/>
            <person name="Tritt A."/>
            <person name="Adam C."/>
            <person name="Daum C."/>
            <person name="Floudas D."/>
            <person name="Sun H."/>
            <person name="Yadav J.S."/>
            <person name="Pangilinan J."/>
            <person name="Larsson K.H."/>
            <person name="Matsuura K."/>
            <person name="Barry K."/>
            <person name="Labutti K."/>
            <person name="Kuo R."/>
            <person name="Ohm R.A."/>
            <person name="Bhattacharya S.S."/>
            <person name="Shirouzu T."/>
            <person name="Yoshinaga Y."/>
            <person name="Martin F.M."/>
            <person name="Grigoriev I.V."/>
            <person name="Hibbett D.S."/>
        </authorList>
    </citation>
    <scope>NUCLEOTIDE SEQUENCE [LARGE SCALE GENOMIC DNA]</scope>
    <source>
        <strain evidence="2 3">HHB14362 ss-1</strain>
    </source>
</reference>
<dbReference type="STRING" id="1314782.A0A165Q7X3"/>
<dbReference type="EMBL" id="KV425600">
    <property type="protein sequence ID" value="KZT22050.1"/>
    <property type="molecule type" value="Genomic_DNA"/>
</dbReference>
<feature type="compositionally biased region" description="Basic residues" evidence="1">
    <location>
        <begin position="205"/>
        <end position="220"/>
    </location>
</feature>